<feature type="domain" description="VWFA" evidence="1">
    <location>
        <begin position="325"/>
        <end position="503"/>
    </location>
</feature>
<dbReference type="AlphaFoldDB" id="A0AAW0M776"/>
<accession>A0AAW0M776</accession>
<dbReference type="Pfam" id="PF13768">
    <property type="entry name" value="VWA_3"/>
    <property type="match status" value="1"/>
</dbReference>
<name>A0AAW0M776_QUESU</name>
<gene>
    <name evidence="2" type="primary">Itih4</name>
    <name evidence="2" type="ORF">CFP56_010402</name>
</gene>
<dbReference type="Proteomes" id="UP000237347">
    <property type="component" value="Unassembled WGS sequence"/>
</dbReference>
<organism evidence="2 3">
    <name type="scientific">Quercus suber</name>
    <name type="common">Cork oak</name>
    <dbReference type="NCBI Taxonomy" id="58331"/>
    <lineage>
        <taxon>Eukaryota</taxon>
        <taxon>Viridiplantae</taxon>
        <taxon>Streptophyta</taxon>
        <taxon>Embryophyta</taxon>
        <taxon>Tracheophyta</taxon>
        <taxon>Spermatophyta</taxon>
        <taxon>Magnoliopsida</taxon>
        <taxon>eudicotyledons</taxon>
        <taxon>Gunneridae</taxon>
        <taxon>Pentapetalae</taxon>
        <taxon>rosids</taxon>
        <taxon>fabids</taxon>
        <taxon>Fagales</taxon>
        <taxon>Fagaceae</taxon>
        <taxon>Quercus</taxon>
    </lineage>
</organism>
<dbReference type="InterPro" id="IPR002035">
    <property type="entry name" value="VWF_A"/>
</dbReference>
<dbReference type="PANTHER" id="PTHR46503:SF1">
    <property type="entry name" value="INTER-ALPHA-TRYPSIN INHIBITOR HEAVY CHAIN-LIKE PROTEIN"/>
    <property type="match status" value="1"/>
</dbReference>
<protein>
    <submittedName>
        <fullName evidence="2">Inter alpha-trypsin inhibitor</fullName>
    </submittedName>
</protein>
<dbReference type="PROSITE" id="PS50234">
    <property type="entry name" value="VWFA"/>
    <property type="match status" value="1"/>
</dbReference>
<keyword evidence="3" id="KW-1185">Reference proteome</keyword>
<dbReference type="PANTHER" id="PTHR46503">
    <property type="entry name" value="INTER-ALPHA-TRYPSIN INHIBITOR HEAVY CHAIN-LIKE PROTEIN"/>
    <property type="match status" value="1"/>
</dbReference>
<sequence>MAEDFVKAVDDGLKLAKRVYGGKAPPRPVAHMVKSPAAETEGLPTAVMVYAVIYDPAMVDNPDIPTYQPHVHGRRDPPALIPLQMNGVELEVDCYLDTAIVRVCGSWRLHCVMGSKSCDCLVAIPMGEQGSILGVVADVHGKSYHTQLIATEDIDGTAKTARAGDCGFLKPHIFTLTIPQVDGGSNLSIKISWSQKLFYSDGELFLNVPFTFPEYVAPLLKKLPKKEKIQLNVNAGTGTQVLCNKISHPLKEISRQVGNLGFLYESEVLSWSSTDFSFSYTVSSSHIFGSVLLQSPSLDDNDQREIFCVYLFPGNRKSRKVFRKDIVFIVDISGSMRGKPIDDTKDALFAALSKLDQEDSFSIIAFNGETYLFSKSLELATKEAVERAIQWINVNFLAGGATNILLPLNTAMEMLSNVQGSVPIIFLVTDGAVEDERHICDTMKNYLRDGRPICPRIFTFGIGSFCNHYFLRMLATIGRGQYDAAYDIDSVEFRMQKLFTRALSPIFANITVDILDDLNEVEVNPFHIPDLSSESPLTVSGRYRGNFPDTIEAKGVLADLSNYMIELKVEKAKDVPIDRVFAKEQIELLTAQAWLSENKQLEEKVAKMSIQTAVASEYTHMVLCEIVGGKTAKESFGVKEKTVDPKGQKMIILGNLCIGFGNLTATADNIPPGSEEPKLPEAAEIFIKATSNCCASLCSHCCCMCGIQFCSQMNNQCAIVFTQLCTALACFGCFECCATVCCSGSDGR</sequence>
<dbReference type="InterPro" id="IPR036465">
    <property type="entry name" value="vWFA_dom_sf"/>
</dbReference>
<evidence type="ECO:0000259" key="1">
    <source>
        <dbReference type="PROSITE" id="PS50234"/>
    </source>
</evidence>
<evidence type="ECO:0000313" key="3">
    <source>
        <dbReference type="Proteomes" id="UP000237347"/>
    </source>
</evidence>
<dbReference type="SUPFAM" id="SSF53300">
    <property type="entry name" value="vWA-like"/>
    <property type="match status" value="1"/>
</dbReference>
<dbReference type="Gramene" id="rna-CFP56_23041">
    <property type="protein sequence ID" value="cds-POE70604.1"/>
    <property type="gene ID" value="gene-CFP56_23041"/>
</dbReference>
<comment type="caution">
    <text evidence="2">The sequence shown here is derived from an EMBL/GenBank/DDBJ whole genome shotgun (WGS) entry which is preliminary data.</text>
</comment>
<evidence type="ECO:0000313" key="2">
    <source>
        <dbReference type="EMBL" id="KAK7858711.1"/>
    </source>
</evidence>
<dbReference type="SMART" id="SM00327">
    <property type="entry name" value="VWA"/>
    <property type="match status" value="1"/>
</dbReference>
<dbReference type="Gene3D" id="3.40.50.410">
    <property type="entry name" value="von Willebrand factor, type A domain"/>
    <property type="match status" value="1"/>
</dbReference>
<reference evidence="2 3" key="1">
    <citation type="journal article" date="2018" name="Sci. Data">
        <title>The draft genome sequence of cork oak.</title>
        <authorList>
            <person name="Ramos A.M."/>
            <person name="Usie A."/>
            <person name="Barbosa P."/>
            <person name="Barros P.M."/>
            <person name="Capote T."/>
            <person name="Chaves I."/>
            <person name="Simoes F."/>
            <person name="Abreu I."/>
            <person name="Carrasquinho I."/>
            <person name="Faro C."/>
            <person name="Guimaraes J.B."/>
            <person name="Mendonca D."/>
            <person name="Nobrega F."/>
            <person name="Rodrigues L."/>
            <person name="Saibo N.J.M."/>
            <person name="Varela M.C."/>
            <person name="Egas C."/>
            <person name="Matos J."/>
            <person name="Miguel C.M."/>
            <person name="Oliveira M.M."/>
            <person name="Ricardo C.P."/>
            <person name="Goncalves S."/>
        </authorList>
    </citation>
    <scope>NUCLEOTIDE SEQUENCE [LARGE SCALE GENOMIC DNA]</scope>
    <source>
        <strain evidence="3">cv. HL8</strain>
    </source>
</reference>
<proteinExistence type="predicted"/>
<dbReference type="CDD" id="cd01461">
    <property type="entry name" value="vWA_interalpha_trypsin_inhibitor"/>
    <property type="match status" value="1"/>
</dbReference>
<dbReference type="EMBL" id="PKMF04000017">
    <property type="protein sequence ID" value="KAK7858711.1"/>
    <property type="molecule type" value="Genomic_DNA"/>
</dbReference>